<sequence length="387" mass="40593">MDYPKSVPSAGLVNGKFVDENPLTGTPGSLIPAAWGNGVTQEIVNVIKAGALSPDETQHDQLLQAIQSVTAKGWSQDLALPLAALPLPTIATADARLPITPAAVSASGGRVSIPAGAYISIGQEVVSGRLGRSRTYVTSAWSSADLLPSSGYFLRAQVTGDGLTFYMQRGSLYDVAPESLKGTVNGASGGGFQSTPLDMCLAWVLTGVPGALPTIRSIYNRARLSWTQTVNGTGVVYLPLDPHARAARLVTGNPTPSSNTVTSLAFAQAGWVGGNYSYLSPVLQSISNQAGGWTNPASPYMCVLSSNNVISDVTVSTITACFDHAELRSLWQCFQAEHTLGATNADSDELLLSMGIKGHQALTDYSLGIAVNFTNAVNVHLSWELIR</sequence>
<dbReference type="RefSeq" id="WP_135843969.1">
    <property type="nucleotide sequence ID" value="NZ_CP035088.1"/>
</dbReference>
<name>A0A4P7PCV0_9PSED</name>
<organism evidence="1 3">
    <name type="scientific">Pseudomonas viciae</name>
    <dbReference type="NCBI Taxonomy" id="2505979"/>
    <lineage>
        <taxon>Bacteria</taxon>
        <taxon>Pseudomonadati</taxon>
        <taxon>Pseudomonadota</taxon>
        <taxon>Gammaproteobacteria</taxon>
        <taxon>Pseudomonadales</taxon>
        <taxon>Pseudomonadaceae</taxon>
        <taxon>Pseudomonas</taxon>
    </lineage>
</organism>
<reference evidence="1" key="3">
    <citation type="submission" date="2019-01" db="EMBL/GenBank/DDBJ databases">
        <authorList>
            <person name="Zhang L."/>
        </authorList>
    </citation>
    <scope>NUCLEOTIDE SEQUENCE</scope>
    <source>
        <strain evidence="1">11K1</strain>
    </source>
</reference>
<evidence type="ECO:0000313" key="4">
    <source>
        <dbReference type="Proteomes" id="UP001227386"/>
    </source>
</evidence>
<gene>
    <name evidence="1" type="ORF">EPZ47_06110</name>
    <name evidence="2" type="ORF">QCD61_05960</name>
</gene>
<accession>A0A4P7PCV0</accession>
<dbReference type="OrthoDB" id="6772630at2"/>
<keyword evidence="4" id="KW-1185">Reference proteome</keyword>
<reference evidence="1 3" key="2">
    <citation type="journal article" date="2019" name="Front. Microbiol.">
        <title>In silico and Genetic Analyses of Cyclic Lipopeptide Synthetic Gene Clusters in Pseudomonas sp. 11K1.</title>
        <authorList>
            <person name="Zhao H."/>
            <person name="Liu Y.P."/>
            <person name="Zhang L.Q."/>
        </authorList>
    </citation>
    <scope>NUCLEOTIDE SEQUENCE [LARGE SCALE GENOMIC DNA]</scope>
    <source>
        <strain evidence="1 3">11K1</strain>
    </source>
</reference>
<dbReference type="EMBL" id="CP035088">
    <property type="protein sequence ID" value="QBZ88296.1"/>
    <property type="molecule type" value="Genomic_DNA"/>
</dbReference>
<reference evidence="2" key="4">
    <citation type="submission" date="2023-04" db="EMBL/GenBank/DDBJ databases">
        <authorList>
            <person name="Charles T.C."/>
            <person name="Cheng J."/>
            <person name="Lynch M."/>
            <person name="Van Dyk A."/>
        </authorList>
    </citation>
    <scope>NUCLEOTIDE SEQUENCE</scope>
    <source>
        <strain evidence="2">YsS1</strain>
    </source>
</reference>
<dbReference type="Proteomes" id="UP001227386">
    <property type="component" value="Chromosome"/>
</dbReference>
<evidence type="ECO:0000313" key="2">
    <source>
        <dbReference type="EMBL" id="WGO94625.1"/>
    </source>
</evidence>
<dbReference type="AlphaFoldDB" id="A0A4P7PCV0"/>
<dbReference type="EMBL" id="CP123771">
    <property type="protein sequence ID" value="WGO94625.1"/>
    <property type="molecule type" value="Genomic_DNA"/>
</dbReference>
<evidence type="ECO:0000313" key="1">
    <source>
        <dbReference type="EMBL" id="QBZ88296.1"/>
    </source>
</evidence>
<dbReference type="Proteomes" id="UP000296468">
    <property type="component" value="Chromosome"/>
</dbReference>
<evidence type="ECO:0000313" key="3">
    <source>
        <dbReference type="Proteomes" id="UP000296468"/>
    </source>
</evidence>
<reference evidence="2 4" key="1">
    <citation type="journal article" date="2012" name="Appl. Soil Ecol.">
        <title>Isolation and characterization of new plant growth-promoting bacterial endophytes.</title>
        <authorList>
            <person name="Rashid S."/>
            <person name="Charles T.C."/>
            <person name="Glick B.R."/>
        </authorList>
    </citation>
    <scope>NUCLEOTIDE SEQUENCE [LARGE SCALE GENOMIC DNA]</scope>
    <source>
        <strain evidence="2 4">YsS1</strain>
    </source>
</reference>
<proteinExistence type="predicted"/>
<dbReference type="KEGG" id="pvk:EPZ47_06110"/>
<protein>
    <submittedName>
        <fullName evidence="1">Phage tail protein</fullName>
    </submittedName>
</protein>